<organism evidence="1 2">
    <name type="scientific">Plantactinospora solaniradicis</name>
    <dbReference type="NCBI Taxonomy" id="1723736"/>
    <lineage>
        <taxon>Bacteria</taxon>
        <taxon>Bacillati</taxon>
        <taxon>Actinomycetota</taxon>
        <taxon>Actinomycetes</taxon>
        <taxon>Micromonosporales</taxon>
        <taxon>Micromonosporaceae</taxon>
        <taxon>Plantactinospora</taxon>
    </lineage>
</organism>
<dbReference type="EMBL" id="JBHSPR010000010">
    <property type="protein sequence ID" value="MFC6017762.1"/>
    <property type="molecule type" value="Genomic_DNA"/>
</dbReference>
<dbReference type="RefSeq" id="WP_377422272.1">
    <property type="nucleotide sequence ID" value="NZ_JBHSPR010000010.1"/>
</dbReference>
<sequence>MSPAVIALTALVAILGGITGAALCWLVLNRRNEAMAACVRATQLDTSADRAAKVAAWRERQLSRVTATAIKHGRRAAA</sequence>
<reference evidence="2" key="1">
    <citation type="journal article" date="2019" name="Int. J. Syst. Evol. Microbiol.">
        <title>The Global Catalogue of Microorganisms (GCM) 10K type strain sequencing project: providing services to taxonomists for standard genome sequencing and annotation.</title>
        <authorList>
            <consortium name="The Broad Institute Genomics Platform"/>
            <consortium name="The Broad Institute Genome Sequencing Center for Infectious Disease"/>
            <person name="Wu L."/>
            <person name="Ma J."/>
        </authorList>
    </citation>
    <scope>NUCLEOTIDE SEQUENCE [LARGE SCALE GENOMIC DNA]</scope>
    <source>
        <strain evidence="2">ZS-35-S2</strain>
    </source>
</reference>
<proteinExistence type="predicted"/>
<dbReference type="Proteomes" id="UP001596203">
    <property type="component" value="Unassembled WGS sequence"/>
</dbReference>
<comment type="caution">
    <text evidence="1">The sequence shown here is derived from an EMBL/GenBank/DDBJ whole genome shotgun (WGS) entry which is preliminary data.</text>
</comment>
<name>A0ABW1K7J2_9ACTN</name>
<protein>
    <submittedName>
        <fullName evidence="1">Uncharacterized protein</fullName>
    </submittedName>
</protein>
<gene>
    <name evidence="1" type="ORF">ACFP2T_16295</name>
</gene>
<keyword evidence="2" id="KW-1185">Reference proteome</keyword>
<evidence type="ECO:0000313" key="1">
    <source>
        <dbReference type="EMBL" id="MFC6017762.1"/>
    </source>
</evidence>
<accession>A0ABW1K7J2</accession>
<evidence type="ECO:0000313" key="2">
    <source>
        <dbReference type="Proteomes" id="UP001596203"/>
    </source>
</evidence>